<dbReference type="Proteomes" id="UP000642107">
    <property type="component" value="Unassembled WGS sequence"/>
</dbReference>
<dbReference type="RefSeq" id="WP_192276658.1">
    <property type="nucleotide sequence ID" value="NZ_JACZDF010000001.1"/>
</dbReference>
<name>A0ABR9DLF0_9MICO</name>
<dbReference type="Pfam" id="PF10783">
    <property type="entry name" value="DUF2599"/>
    <property type="match status" value="1"/>
</dbReference>
<organism evidence="2 3">
    <name type="scientific">Flavimobilis rhizosphaerae</name>
    <dbReference type="NCBI Taxonomy" id="2775421"/>
    <lineage>
        <taxon>Bacteria</taxon>
        <taxon>Bacillati</taxon>
        <taxon>Actinomycetota</taxon>
        <taxon>Actinomycetes</taxon>
        <taxon>Micrococcales</taxon>
        <taxon>Jonesiaceae</taxon>
        <taxon>Flavimobilis</taxon>
    </lineage>
</organism>
<proteinExistence type="predicted"/>
<dbReference type="EMBL" id="JACZDF010000001">
    <property type="protein sequence ID" value="MBD9697966.1"/>
    <property type="molecule type" value="Genomic_DNA"/>
</dbReference>
<evidence type="ECO:0000256" key="1">
    <source>
        <dbReference type="SAM" id="MobiDB-lite"/>
    </source>
</evidence>
<reference evidence="2 3" key="1">
    <citation type="submission" date="2020-09" db="EMBL/GenBank/DDBJ databases">
        <title>Flavimobilis rhizosphaerae sp. nov., isolated from rhizosphere soil of Spartina alterniflora.</title>
        <authorList>
            <person name="Hanqin C."/>
        </authorList>
    </citation>
    <scope>NUCLEOTIDE SEQUENCE [LARGE SCALE GENOMIC DNA]</scope>
    <source>
        <strain evidence="2 3">GY 10621</strain>
    </source>
</reference>
<feature type="region of interest" description="Disordered" evidence="1">
    <location>
        <begin position="59"/>
        <end position="81"/>
    </location>
</feature>
<gene>
    <name evidence="2" type="ORF">IGS67_00420</name>
</gene>
<dbReference type="InterPro" id="IPR019719">
    <property type="entry name" value="DUF2599"/>
</dbReference>
<evidence type="ECO:0000313" key="2">
    <source>
        <dbReference type="EMBL" id="MBD9697966.1"/>
    </source>
</evidence>
<evidence type="ECO:0000313" key="3">
    <source>
        <dbReference type="Proteomes" id="UP000642107"/>
    </source>
</evidence>
<protein>
    <submittedName>
        <fullName evidence="2">DUF2599 domain-containing protein</fullName>
    </submittedName>
</protein>
<comment type="caution">
    <text evidence="2">The sequence shown here is derived from an EMBL/GenBank/DDBJ whole genome shotgun (WGS) entry which is preliminary data.</text>
</comment>
<sequence length="217" mass="22350">MRVSDALGRATTVTAPGGADAPEAALVDGIVVVSATLGDGESLEVTVDGARWAAYPDGSATLTDAADPPRVGGTDPSARDADGIRRVSTRTEDDGRRLVVEVAARASASSTTATPPANVTLTVAPRAVESATWADDVEGGRSLQVDPTAFGRSGSTAALEAVRAELVASGPDATTTVMDHQLRCHALGAPGKETWNLEPWRPEVDYLAYLLARCNPT</sequence>
<accession>A0ABR9DLF0</accession>
<keyword evidence="3" id="KW-1185">Reference proteome</keyword>